<dbReference type="Gene3D" id="1.10.340.70">
    <property type="match status" value="1"/>
</dbReference>
<dbReference type="InterPro" id="IPR041588">
    <property type="entry name" value="Integrase_H2C2"/>
</dbReference>
<comment type="cofactor">
    <cofactor evidence="1">
        <name>a divalent metal cation</name>
        <dbReference type="ChEBI" id="CHEBI:60240"/>
    </cofactor>
</comment>
<keyword evidence="7" id="KW-1185">Reference proteome</keyword>
<dbReference type="EC" id="2.7.7.49" evidence="2"/>
<evidence type="ECO:0000259" key="4">
    <source>
        <dbReference type="Pfam" id="PF13359"/>
    </source>
</evidence>
<dbReference type="Pfam" id="PF17921">
    <property type="entry name" value="Integrase_H2C2"/>
    <property type="match status" value="1"/>
</dbReference>
<name>A0AAE1HY30_9NEOP</name>
<reference evidence="6" key="2">
    <citation type="journal article" date="2023" name="BMC Genomics">
        <title>Pest status, molecular evolution, and epigenetic factors derived from the genome assembly of Frankliniella fusca, a thysanopteran phytovirus vector.</title>
        <authorList>
            <person name="Catto M.A."/>
            <person name="Labadie P.E."/>
            <person name="Jacobson A.L."/>
            <person name="Kennedy G.G."/>
            <person name="Srinivasan R."/>
            <person name="Hunt B.G."/>
        </authorList>
    </citation>
    <scope>NUCLEOTIDE SEQUENCE</scope>
    <source>
        <strain evidence="6">PL_HMW_Pooled</strain>
    </source>
</reference>
<comment type="caution">
    <text evidence="6">The sequence shown here is derived from an EMBL/GenBank/DDBJ whole genome shotgun (WGS) entry which is preliminary data.</text>
</comment>
<dbReference type="GO" id="GO:0046872">
    <property type="term" value="F:metal ion binding"/>
    <property type="evidence" value="ECO:0007669"/>
    <property type="project" value="UniProtKB-KW"/>
</dbReference>
<reference evidence="6" key="1">
    <citation type="submission" date="2021-07" db="EMBL/GenBank/DDBJ databases">
        <authorList>
            <person name="Catto M.A."/>
            <person name="Jacobson A."/>
            <person name="Kennedy G."/>
            <person name="Labadie P."/>
            <person name="Hunt B.G."/>
            <person name="Srinivasan R."/>
        </authorList>
    </citation>
    <scope>NUCLEOTIDE SEQUENCE</scope>
    <source>
        <strain evidence="6">PL_HMW_Pooled</strain>
        <tissue evidence="6">Head</tissue>
    </source>
</reference>
<evidence type="ECO:0000259" key="5">
    <source>
        <dbReference type="Pfam" id="PF17921"/>
    </source>
</evidence>
<evidence type="ECO:0000256" key="2">
    <source>
        <dbReference type="ARBA" id="ARBA00012493"/>
    </source>
</evidence>
<dbReference type="PANTHER" id="PTHR37984">
    <property type="entry name" value="PROTEIN CBG26694"/>
    <property type="match status" value="1"/>
</dbReference>
<evidence type="ECO:0000256" key="3">
    <source>
        <dbReference type="ARBA" id="ARBA00022723"/>
    </source>
</evidence>
<evidence type="ECO:0000313" key="6">
    <source>
        <dbReference type="EMBL" id="KAK3929684.1"/>
    </source>
</evidence>
<protein>
    <recommendedName>
        <fullName evidence="2">RNA-directed DNA polymerase</fullName>
        <ecNumber evidence="2">2.7.7.49</ecNumber>
    </recommendedName>
</protein>
<dbReference type="AlphaFoldDB" id="A0AAE1HY30"/>
<dbReference type="PANTHER" id="PTHR37984:SF5">
    <property type="entry name" value="PROTEIN NYNRIN-LIKE"/>
    <property type="match status" value="1"/>
</dbReference>
<dbReference type="FunFam" id="1.10.340.70:FF:000003">
    <property type="entry name" value="Protein CBG25708"/>
    <property type="match status" value="1"/>
</dbReference>
<evidence type="ECO:0000256" key="1">
    <source>
        <dbReference type="ARBA" id="ARBA00001968"/>
    </source>
</evidence>
<dbReference type="Pfam" id="PF13359">
    <property type="entry name" value="DDE_Tnp_4"/>
    <property type="match status" value="1"/>
</dbReference>
<feature type="domain" description="Integrase zinc-binding" evidence="5">
    <location>
        <begin position="115"/>
        <end position="165"/>
    </location>
</feature>
<gene>
    <name evidence="6" type="ORF">KUF71_019515</name>
</gene>
<dbReference type="Proteomes" id="UP001219518">
    <property type="component" value="Unassembled WGS sequence"/>
</dbReference>
<accession>A0AAE1HY30</accession>
<evidence type="ECO:0000313" key="7">
    <source>
        <dbReference type="Proteomes" id="UP001219518"/>
    </source>
</evidence>
<dbReference type="GO" id="GO:0003964">
    <property type="term" value="F:RNA-directed DNA polymerase activity"/>
    <property type="evidence" value="ECO:0007669"/>
    <property type="project" value="UniProtKB-EC"/>
</dbReference>
<sequence>MRIQHWALTLSAYKFKIEYRKSELMGLPDTLSRLPLPEFCIDTVGHLSVPYSLPLNSEIIAAETIKDSVFSTVLACVKEDRWPPTVDSNLKPYFDVRYVISVHNNCLVFGDRVCVPPSLRTRVLDLLHDGHPGSSRMKMRAKLNVWWPNINQHIDQHVAACEPCAIFLLANRNTPCTTTGLCPSQLVTKNVPRTNLTVLKPPILSNVSPYFPKAVPFEKGDKVLVKQCVNSPVVHGTILQALGPMVYEVLLPSGVTRCLSPVCCECCSQIQPVSPVSPLVFSLHQPTQRHRTLPYELDNTRLPHSDSGIWSKCSLKPYLEQLNIPPTALPGTNDLFPYVVVGDEGFPLSQQVLIPFPKDLVRNRMDRRIFNYRLSRARRCSENSFGLLVARFQIFRSAMRYDPGVAKNVILATFDGS</sequence>
<organism evidence="6 7">
    <name type="scientific">Frankliniella fusca</name>
    <dbReference type="NCBI Taxonomy" id="407009"/>
    <lineage>
        <taxon>Eukaryota</taxon>
        <taxon>Metazoa</taxon>
        <taxon>Ecdysozoa</taxon>
        <taxon>Arthropoda</taxon>
        <taxon>Hexapoda</taxon>
        <taxon>Insecta</taxon>
        <taxon>Pterygota</taxon>
        <taxon>Neoptera</taxon>
        <taxon>Paraneoptera</taxon>
        <taxon>Thysanoptera</taxon>
        <taxon>Terebrantia</taxon>
        <taxon>Thripoidea</taxon>
        <taxon>Thripidae</taxon>
        <taxon>Frankliniella</taxon>
    </lineage>
</organism>
<dbReference type="InterPro" id="IPR050951">
    <property type="entry name" value="Retrovirus_Pol_polyprotein"/>
</dbReference>
<dbReference type="InterPro" id="IPR027806">
    <property type="entry name" value="HARBI1_dom"/>
</dbReference>
<dbReference type="EMBL" id="JAHWGI010001402">
    <property type="protein sequence ID" value="KAK3929684.1"/>
    <property type="molecule type" value="Genomic_DNA"/>
</dbReference>
<keyword evidence="3" id="KW-0479">Metal-binding</keyword>
<feature type="domain" description="DDE Tnp4" evidence="4">
    <location>
        <begin position="305"/>
        <end position="412"/>
    </location>
</feature>
<proteinExistence type="predicted"/>